<keyword evidence="2 5" id="KW-0808">Transferase</keyword>
<keyword evidence="1 5" id="KW-0032">Aminotransferase</keyword>
<feature type="domain" description="Aminotransferase class I/classII large" evidence="4">
    <location>
        <begin position="45"/>
        <end position="364"/>
    </location>
</feature>
<dbReference type="GO" id="GO:0008483">
    <property type="term" value="F:transaminase activity"/>
    <property type="evidence" value="ECO:0007669"/>
    <property type="project" value="UniProtKB-KW"/>
</dbReference>
<dbReference type="EMBL" id="UOEB01000247">
    <property type="protein sequence ID" value="VAV85804.1"/>
    <property type="molecule type" value="Genomic_DNA"/>
</dbReference>
<sequence>MKLNRREWLRTASLAGGFTLLNGLTGIQPLSAEEIRKFNPRILTNPIRLSSNENPYGPSERVRNAVTKAFNDGCRYPYAYADELALMLADKHGVAPESIIITGGSTEGLKIAGITFTADGGEIIAAKPTFLAMMQYAEMWGANINWVPVDKNLGYDLQEIEKRISSKTKMVFLCNPNNPTSTLLPKDTLINFCSSVSKKTLVFSDEAYYDYIEAPEYPSMIDLVKKGENIIVSKTFSKVYGMAGMRIGYLIAKPELAKIIRANVVAMSNVYAIEGAKEALVDKEFYNFSIQKNKEAKQIIYKTLDHLELDYIKSSTNFVFFKSGKDINKLGEQMLVKGVKIGRAFPPFYNWCRISTGTLEEVQLFSNALISQY</sequence>
<dbReference type="Gene3D" id="3.40.640.10">
    <property type="entry name" value="Type I PLP-dependent aspartate aminotransferase-like (Major domain)"/>
    <property type="match status" value="1"/>
</dbReference>
<reference evidence="5" key="1">
    <citation type="submission" date="2018-06" db="EMBL/GenBank/DDBJ databases">
        <authorList>
            <person name="Zhirakovskaya E."/>
        </authorList>
    </citation>
    <scope>NUCLEOTIDE SEQUENCE</scope>
</reference>
<evidence type="ECO:0000256" key="3">
    <source>
        <dbReference type="ARBA" id="ARBA00022898"/>
    </source>
</evidence>
<dbReference type="Gene3D" id="3.90.1150.10">
    <property type="entry name" value="Aspartate Aminotransferase, domain 1"/>
    <property type="match status" value="1"/>
</dbReference>
<dbReference type="InterPro" id="IPR015422">
    <property type="entry name" value="PyrdxlP-dep_Trfase_small"/>
</dbReference>
<dbReference type="PANTHER" id="PTHR43643">
    <property type="entry name" value="HISTIDINOL-PHOSPHATE AMINOTRANSFERASE 2"/>
    <property type="match status" value="1"/>
</dbReference>
<dbReference type="GO" id="GO:0030170">
    <property type="term" value="F:pyridoxal phosphate binding"/>
    <property type="evidence" value="ECO:0007669"/>
    <property type="project" value="InterPro"/>
</dbReference>
<dbReference type="PANTHER" id="PTHR43643:SF3">
    <property type="entry name" value="HISTIDINOL-PHOSPHATE AMINOTRANSFERASE"/>
    <property type="match status" value="1"/>
</dbReference>
<name>A0A3B0QW77_9ZZZZ</name>
<dbReference type="InterPro" id="IPR015421">
    <property type="entry name" value="PyrdxlP-dep_Trfase_major"/>
</dbReference>
<organism evidence="5">
    <name type="scientific">hydrothermal vent metagenome</name>
    <dbReference type="NCBI Taxonomy" id="652676"/>
    <lineage>
        <taxon>unclassified sequences</taxon>
        <taxon>metagenomes</taxon>
        <taxon>ecological metagenomes</taxon>
    </lineage>
</organism>
<dbReference type="InterPro" id="IPR050106">
    <property type="entry name" value="HistidinolP_aminotransfase"/>
</dbReference>
<dbReference type="InterPro" id="IPR015424">
    <property type="entry name" value="PyrdxlP-dep_Trfase"/>
</dbReference>
<evidence type="ECO:0000313" key="5">
    <source>
        <dbReference type="EMBL" id="VAV85804.1"/>
    </source>
</evidence>
<dbReference type="InterPro" id="IPR004839">
    <property type="entry name" value="Aminotransferase_I/II_large"/>
</dbReference>
<dbReference type="InterPro" id="IPR006311">
    <property type="entry name" value="TAT_signal"/>
</dbReference>
<accession>A0A3B0QW77</accession>
<evidence type="ECO:0000256" key="1">
    <source>
        <dbReference type="ARBA" id="ARBA00022576"/>
    </source>
</evidence>
<dbReference type="CDD" id="cd00609">
    <property type="entry name" value="AAT_like"/>
    <property type="match status" value="1"/>
</dbReference>
<evidence type="ECO:0000259" key="4">
    <source>
        <dbReference type="Pfam" id="PF00155"/>
    </source>
</evidence>
<gene>
    <name evidence="5" type="ORF">MNBD_BACTEROID02-1313</name>
</gene>
<dbReference type="Pfam" id="PF00155">
    <property type="entry name" value="Aminotran_1_2"/>
    <property type="match status" value="1"/>
</dbReference>
<dbReference type="SUPFAM" id="SSF53383">
    <property type="entry name" value="PLP-dependent transferases"/>
    <property type="match status" value="1"/>
</dbReference>
<evidence type="ECO:0000256" key="2">
    <source>
        <dbReference type="ARBA" id="ARBA00022679"/>
    </source>
</evidence>
<dbReference type="AlphaFoldDB" id="A0A3B0QW77"/>
<dbReference type="PROSITE" id="PS51318">
    <property type="entry name" value="TAT"/>
    <property type="match status" value="1"/>
</dbReference>
<proteinExistence type="predicted"/>
<protein>
    <submittedName>
        <fullName evidence="5">Similar to histidinol-phosphate aminotransferase</fullName>
    </submittedName>
</protein>
<keyword evidence="3" id="KW-0663">Pyridoxal phosphate</keyword>